<dbReference type="OrthoDB" id="24547at2157"/>
<evidence type="ECO:0000256" key="1">
    <source>
        <dbReference type="SAM" id="Phobius"/>
    </source>
</evidence>
<accession>A1RVT2</accession>
<dbReference type="Proteomes" id="UP000002595">
    <property type="component" value="Chromosome"/>
</dbReference>
<reference evidence="3" key="1">
    <citation type="submission" date="2006-12" db="EMBL/GenBank/DDBJ databases">
        <title>Complete sequence of Pyrobaculum islandicum DSM 4184.</title>
        <authorList>
            <person name="Copeland A."/>
            <person name="Lucas S."/>
            <person name="Lapidus A."/>
            <person name="Barry K."/>
            <person name="Detter J.C."/>
            <person name="Glavina del Rio T."/>
            <person name="Dalin E."/>
            <person name="Tice H."/>
            <person name="Pitluck S."/>
            <person name="Meincke L."/>
            <person name="Brettin T."/>
            <person name="Bruce D."/>
            <person name="Han C."/>
            <person name="Tapia R."/>
            <person name="Gilna P."/>
            <person name="Schmutz J."/>
            <person name="Larimer F."/>
            <person name="Land M."/>
            <person name="Hauser L."/>
            <person name="Kyrpides N."/>
            <person name="Mikhailova N."/>
            <person name="Cozen A.E."/>
            <person name="Fitz-Gibbon S.T."/>
            <person name="House C.H."/>
            <person name="Saltikov C."/>
            <person name="Lowe T."/>
            <person name="Richardson P."/>
        </authorList>
    </citation>
    <scope>NUCLEOTIDE SEQUENCE [LARGE SCALE GENOMIC DNA]</scope>
    <source>
        <strain evidence="3">DSM 4184</strain>
    </source>
</reference>
<dbReference type="AlphaFoldDB" id="A1RVT2"/>
<evidence type="ECO:0000259" key="2">
    <source>
        <dbReference type="Pfam" id="PF14358"/>
    </source>
</evidence>
<dbReference type="KEGG" id="pis:Pisl_1917"/>
<evidence type="ECO:0000313" key="4">
    <source>
        <dbReference type="Proteomes" id="UP000002595"/>
    </source>
</evidence>
<keyword evidence="1" id="KW-0472">Membrane</keyword>
<protein>
    <recommendedName>
        <fullName evidence="2">Flavinylation-associated cytochrome domain-containing protein</fullName>
    </recommendedName>
</protein>
<proteinExistence type="predicted"/>
<keyword evidence="4" id="KW-1185">Reference proteome</keyword>
<gene>
    <name evidence="3" type="ordered locus">Pisl_1917</name>
</gene>
<keyword evidence="1" id="KW-1133">Transmembrane helix</keyword>
<dbReference type="InterPro" id="IPR025517">
    <property type="entry name" value="DUF4405"/>
</dbReference>
<dbReference type="Pfam" id="PF14358">
    <property type="entry name" value="DUF4405"/>
    <property type="match status" value="1"/>
</dbReference>
<organism evidence="3 4">
    <name type="scientific">Pyrobaculum islandicum (strain DSM 4184 / JCM 9189 / GEO3)</name>
    <dbReference type="NCBI Taxonomy" id="384616"/>
    <lineage>
        <taxon>Archaea</taxon>
        <taxon>Thermoproteota</taxon>
        <taxon>Thermoprotei</taxon>
        <taxon>Thermoproteales</taxon>
        <taxon>Thermoproteaceae</taxon>
        <taxon>Pyrobaculum</taxon>
    </lineage>
</organism>
<sequence length="88" mass="9571">MMMPSLFIRAIVIMLLIASGVIMAISGIVLYFAPSGPGSGNAVILGATKHFWNNLHTYTGFSIIGLATAHVILNRRSLLFYTKKLLFS</sequence>
<keyword evidence="1" id="KW-0812">Transmembrane</keyword>
<feature type="transmembrane region" description="Helical" evidence="1">
    <location>
        <begin position="55"/>
        <end position="73"/>
    </location>
</feature>
<dbReference type="HOGENOM" id="CLU_189638_0_0_2"/>
<feature type="domain" description="Flavinylation-associated cytochrome" evidence="2">
    <location>
        <begin position="11"/>
        <end position="74"/>
    </location>
</feature>
<evidence type="ECO:0000313" key="3">
    <source>
        <dbReference type="EMBL" id="ABL89064.1"/>
    </source>
</evidence>
<dbReference type="eggNOG" id="arCOG04002">
    <property type="taxonomic scope" value="Archaea"/>
</dbReference>
<dbReference type="EMBL" id="CP000504">
    <property type="protein sequence ID" value="ABL89064.1"/>
    <property type="molecule type" value="Genomic_DNA"/>
</dbReference>
<name>A1RVT2_PYRIL</name>
<feature type="transmembrane region" description="Helical" evidence="1">
    <location>
        <begin position="7"/>
        <end position="33"/>
    </location>
</feature>